<protein>
    <recommendedName>
        <fullName evidence="2">DUF4424 domain-containing protein</fullName>
    </recommendedName>
</protein>
<dbReference type="RefSeq" id="WP_085465180.1">
    <property type="nucleotide sequence ID" value="NZ_FXBL01000004.1"/>
</dbReference>
<organism evidence="3 4">
    <name type="scientific">Mesorhizobium australicum</name>
    <dbReference type="NCBI Taxonomy" id="536018"/>
    <lineage>
        <taxon>Bacteria</taxon>
        <taxon>Pseudomonadati</taxon>
        <taxon>Pseudomonadota</taxon>
        <taxon>Alphaproteobacteria</taxon>
        <taxon>Hyphomicrobiales</taxon>
        <taxon>Phyllobacteriaceae</taxon>
        <taxon>Mesorhizobium</taxon>
    </lineage>
</organism>
<evidence type="ECO:0000313" key="3">
    <source>
        <dbReference type="EMBL" id="SMH46234.1"/>
    </source>
</evidence>
<feature type="chain" id="PRO_5012055779" description="DUF4424 domain-containing protein" evidence="1">
    <location>
        <begin position="21"/>
        <end position="334"/>
    </location>
</feature>
<dbReference type="AlphaFoldDB" id="A0A1X7P678"/>
<accession>A0A1X7P678</accession>
<dbReference type="EMBL" id="FXBL01000004">
    <property type="protein sequence ID" value="SMH46234.1"/>
    <property type="molecule type" value="Genomic_DNA"/>
</dbReference>
<keyword evidence="1" id="KW-0732">Signal</keyword>
<proteinExistence type="predicted"/>
<keyword evidence="4" id="KW-1185">Reference proteome</keyword>
<reference evidence="3 4" key="1">
    <citation type="submission" date="2017-04" db="EMBL/GenBank/DDBJ databases">
        <authorList>
            <person name="Afonso C.L."/>
            <person name="Miller P.J."/>
            <person name="Scott M.A."/>
            <person name="Spackman E."/>
            <person name="Goraichik I."/>
            <person name="Dimitrov K.M."/>
            <person name="Suarez D.L."/>
            <person name="Swayne D.E."/>
        </authorList>
    </citation>
    <scope>NUCLEOTIDE SEQUENCE [LARGE SCALE GENOMIC DNA]</scope>
    <source>
        <strain evidence="3 4">B5P</strain>
    </source>
</reference>
<name>A0A1X7P678_9HYPH</name>
<evidence type="ECO:0000259" key="2">
    <source>
        <dbReference type="Pfam" id="PF14415"/>
    </source>
</evidence>
<evidence type="ECO:0000256" key="1">
    <source>
        <dbReference type="SAM" id="SignalP"/>
    </source>
</evidence>
<dbReference type="OrthoDB" id="7299818at2"/>
<dbReference type="Gene3D" id="2.60.40.3680">
    <property type="match status" value="2"/>
</dbReference>
<feature type="domain" description="DUF4424" evidence="2">
    <location>
        <begin position="20"/>
        <end position="326"/>
    </location>
</feature>
<sequence>MRKLLAAAFLSVVLPASALANDTSAHFAAGGLIFVRTDSISMESEDLYISPSEVRVAYKFRNISDVDVESVVAFPMPDIAADPHSEVSIPDMASDNFLDFTVTVDGKAVEPTLDQRVFAAEVDVTDELKAAGIPLFPYGDAAEQALAKVEQDKLDDWVARGVVMIDTYDVGEGMKDHYVPSWTLKSTYWWKMNFPKGQQIDVRHSYKPSVGGTVGLTFVTDGAVQGEQRDLYRQKYCMDAAFEKAVQKAVNAAEENVTPYYENWISYVLTTGGNWATNIGTFKLTIDKGKPDSLVSFCGEGVKKTGPTTFEMTAEDFYPEKDIEILILDKPAAQ</sequence>
<feature type="signal peptide" evidence="1">
    <location>
        <begin position="1"/>
        <end position="20"/>
    </location>
</feature>
<dbReference type="InterPro" id="IPR025538">
    <property type="entry name" value="DUF4424"/>
</dbReference>
<dbReference type="Pfam" id="PF14415">
    <property type="entry name" value="DUF4424"/>
    <property type="match status" value="1"/>
</dbReference>
<gene>
    <name evidence="3" type="ORF">SAMN02982922_3344</name>
</gene>
<evidence type="ECO:0000313" key="4">
    <source>
        <dbReference type="Proteomes" id="UP000193083"/>
    </source>
</evidence>
<dbReference type="Proteomes" id="UP000193083">
    <property type="component" value="Unassembled WGS sequence"/>
</dbReference>